<comment type="caution">
    <text evidence="7">The sequence shown here is derived from an EMBL/GenBank/DDBJ whole genome shotgun (WGS) entry which is preliminary data.</text>
</comment>
<organism evidence="7 8">
    <name type="scientific">Oculimacula yallundae</name>
    <dbReference type="NCBI Taxonomy" id="86028"/>
    <lineage>
        <taxon>Eukaryota</taxon>
        <taxon>Fungi</taxon>
        <taxon>Dikarya</taxon>
        <taxon>Ascomycota</taxon>
        <taxon>Pezizomycotina</taxon>
        <taxon>Leotiomycetes</taxon>
        <taxon>Helotiales</taxon>
        <taxon>Ploettnerulaceae</taxon>
        <taxon>Oculimacula</taxon>
    </lineage>
</organism>
<comment type="similarity">
    <text evidence="1">Belongs to the paxM FAD-dependent monooxygenase family.</text>
</comment>
<accession>A0ABR4D1H7</accession>
<keyword evidence="4" id="KW-0560">Oxidoreductase</keyword>
<evidence type="ECO:0000256" key="5">
    <source>
        <dbReference type="ARBA" id="ARBA00023033"/>
    </source>
</evidence>
<dbReference type="InterPro" id="IPR036188">
    <property type="entry name" value="FAD/NAD-bd_sf"/>
</dbReference>
<protein>
    <recommendedName>
        <fullName evidence="6">FAD-binding domain-containing protein</fullName>
    </recommendedName>
</protein>
<dbReference type="SUPFAM" id="SSF51905">
    <property type="entry name" value="FAD/NAD(P)-binding domain"/>
    <property type="match status" value="1"/>
</dbReference>
<keyword evidence="5" id="KW-0503">Monooxygenase</keyword>
<proteinExistence type="inferred from homology"/>
<reference evidence="7 8" key="1">
    <citation type="journal article" date="2024" name="Commun. Biol.">
        <title>Comparative genomic analysis of thermophilic fungi reveals convergent evolutionary adaptations and gene losses.</title>
        <authorList>
            <person name="Steindorff A.S."/>
            <person name="Aguilar-Pontes M.V."/>
            <person name="Robinson A.J."/>
            <person name="Andreopoulos B."/>
            <person name="LaButti K."/>
            <person name="Kuo A."/>
            <person name="Mondo S."/>
            <person name="Riley R."/>
            <person name="Otillar R."/>
            <person name="Haridas S."/>
            <person name="Lipzen A."/>
            <person name="Grimwood J."/>
            <person name="Schmutz J."/>
            <person name="Clum A."/>
            <person name="Reid I.D."/>
            <person name="Moisan M.C."/>
            <person name="Butler G."/>
            <person name="Nguyen T.T.M."/>
            <person name="Dewar K."/>
            <person name="Conant G."/>
            <person name="Drula E."/>
            <person name="Henrissat B."/>
            <person name="Hansel C."/>
            <person name="Singer S."/>
            <person name="Hutchinson M.I."/>
            <person name="de Vries R.P."/>
            <person name="Natvig D.O."/>
            <person name="Powell A.J."/>
            <person name="Tsang A."/>
            <person name="Grigoriev I.V."/>
        </authorList>
    </citation>
    <scope>NUCLEOTIDE SEQUENCE [LARGE SCALE GENOMIC DNA]</scope>
    <source>
        <strain evidence="7 8">CBS 494.80</strain>
    </source>
</reference>
<dbReference type="PRINTS" id="PR00420">
    <property type="entry name" value="RNGMNOXGNASE"/>
</dbReference>
<evidence type="ECO:0000256" key="4">
    <source>
        <dbReference type="ARBA" id="ARBA00023002"/>
    </source>
</evidence>
<dbReference type="PANTHER" id="PTHR13789:SF306">
    <property type="entry name" value="HYDROXYLASE, PUTATIVE-RELATED"/>
    <property type="match status" value="1"/>
</dbReference>
<dbReference type="Proteomes" id="UP001595075">
    <property type="component" value="Unassembled WGS sequence"/>
</dbReference>
<evidence type="ECO:0000256" key="3">
    <source>
        <dbReference type="ARBA" id="ARBA00022827"/>
    </source>
</evidence>
<evidence type="ECO:0000259" key="6">
    <source>
        <dbReference type="Pfam" id="PF01494"/>
    </source>
</evidence>
<dbReference type="PANTHER" id="PTHR13789">
    <property type="entry name" value="MONOOXYGENASE"/>
    <property type="match status" value="1"/>
</dbReference>
<evidence type="ECO:0000256" key="1">
    <source>
        <dbReference type="ARBA" id="ARBA00007992"/>
    </source>
</evidence>
<dbReference type="Gene3D" id="3.50.50.60">
    <property type="entry name" value="FAD/NAD(P)-binding domain"/>
    <property type="match status" value="1"/>
</dbReference>
<dbReference type="Pfam" id="PF01494">
    <property type="entry name" value="FAD_binding_3"/>
    <property type="match status" value="1"/>
</dbReference>
<keyword evidence="8" id="KW-1185">Reference proteome</keyword>
<keyword evidence="2" id="KW-0285">Flavoprotein</keyword>
<dbReference type="InterPro" id="IPR050493">
    <property type="entry name" value="FAD-dep_Monooxygenase_BioMet"/>
</dbReference>
<feature type="domain" description="FAD-binding" evidence="6">
    <location>
        <begin position="27"/>
        <end position="374"/>
    </location>
</feature>
<dbReference type="SUPFAM" id="SSF54373">
    <property type="entry name" value="FAD-linked reductases, C-terminal domain"/>
    <property type="match status" value="1"/>
</dbReference>
<gene>
    <name evidence="7" type="ORF">VTL71DRAFT_945</name>
</gene>
<sequence length="485" mass="54390">MSYKEAEDLEDKIYQRQRPNMPEKNIHVCLCGAGIGGLAAAIALRRAGAQVTVLEAATELGEIGAGIQMTPNVSRLLIKWGVADIIGSDLVEFEELNMRRRDGTKVGYTRMMPNMRRDLGYPWWVVHRHHLHTGLVKVAQQLGAEILINSRVNKINYTSSSKVTVTTEAGKSHTFDLLIGSDGINSIVRRTLFPAVKPTPPTSNCAYRAIVPYSQIRKDPIAKELIEKLSMEVWMAEKSYIITYPISGGKDFNLVLSHHVNRLVDKVEEIDMKDLRKQYEDYDPRIKRVVDMIPEASRWPLLVTGPLESWSSPGKNVVLMGDAAHSMVNHMAQGAATSMEDGAFLGKCIAQVVKGRINIQQAIEVYEKGRMPKARLKQQVSFLNGAIWHLPDGPAQKARDEAMSLELGEKPVLRSPNLYGDPATVLQVYAYDAEEHADSELYLFMKGRDRMDEEKNITKSVADGCMNWFLPEDYEGKQIRIEAKL</sequence>
<evidence type="ECO:0000313" key="7">
    <source>
        <dbReference type="EMBL" id="KAL2076002.1"/>
    </source>
</evidence>
<name>A0ABR4D1H7_9HELO</name>
<keyword evidence="3" id="KW-0274">FAD</keyword>
<evidence type="ECO:0000313" key="8">
    <source>
        <dbReference type="Proteomes" id="UP001595075"/>
    </source>
</evidence>
<evidence type="ECO:0000256" key="2">
    <source>
        <dbReference type="ARBA" id="ARBA00022630"/>
    </source>
</evidence>
<dbReference type="InterPro" id="IPR002938">
    <property type="entry name" value="FAD-bd"/>
</dbReference>
<dbReference type="EMBL" id="JAZHXI010000001">
    <property type="protein sequence ID" value="KAL2076002.1"/>
    <property type="molecule type" value="Genomic_DNA"/>
</dbReference>